<proteinExistence type="inferred from homology"/>
<dbReference type="PANTHER" id="PTHR42904">
    <property type="entry name" value="NUDIX HYDROLASE, NUDC SUBFAMILY"/>
    <property type="match status" value="1"/>
</dbReference>
<evidence type="ECO:0000256" key="2">
    <source>
        <dbReference type="ARBA" id="ARBA00001947"/>
    </source>
</evidence>
<evidence type="ECO:0000313" key="12">
    <source>
        <dbReference type="EMBL" id="GGF67554.1"/>
    </source>
</evidence>
<dbReference type="CDD" id="cd03429">
    <property type="entry name" value="NUDIX_NADH_pyrophosphatase_Nudt13"/>
    <property type="match status" value="1"/>
</dbReference>
<comment type="cofactor">
    <cofactor evidence="1">
        <name>Mg(2+)</name>
        <dbReference type="ChEBI" id="CHEBI:18420"/>
    </cofactor>
</comment>
<dbReference type="InterPro" id="IPR015797">
    <property type="entry name" value="NUDIX_hydrolase-like_dom_sf"/>
</dbReference>
<evidence type="ECO:0000256" key="6">
    <source>
        <dbReference type="ARBA" id="ARBA00022801"/>
    </source>
</evidence>
<dbReference type="InterPro" id="IPR049734">
    <property type="entry name" value="NudC-like_C"/>
</dbReference>
<dbReference type="SUPFAM" id="SSF55811">
    <property type="entry name" value="Nudix"/>
    <property type="match status" value="1"/>
</dbReference>
<name>A0ABQ1VHP0_9RHOB</name>
<dbReference type="Pfam" id="PF09296">
    <property type="entry name" value="NUDIX-like"/>
    <property type="match status" value="1"/>
</dbReference>
<feature type="domain" description="Nudix hydrolase" evidence="11">
    <location>
        <begin position="174"/>
        <end position="300"/>
    </location>
</feature>
<evidence type="ECO:0000256" key="8">
    <source>
        <dbReference type="ARBA" id="ARBA00023027"/>
    </source>
</evidence>
<evidence type="ECO:0000259" key="11">
    <source>
        <dbReference type="PROSITE" id="PS51462"/>
    </source>
</evidence>
<dbReference type="EC" id="3.6.1.22" evidence="4"/>
<evidence type="ECO:0000256" key="1">
    <source>
        <dbReference type="ARBA" id="ARBA00001946"/>
    </source>
</evidence>
<dbReference type="PANTHER" id="PTHR42904:SF6">
    <property type="entry name" value="NAD-CAPPED RNA HYDROLASE NUDT12"/>
    <property type="match status" value="1"/>
</dbReference>
<dbReference type="PROSITE" id="PS51462">
    <property type="entry name" value="NUDIX"/>
    <property type="match status" value="1"/>
</dbReference>
<dbReference type="RefSeq" id="WP_103173417.1">
    <property type="nucleotide sequence ID" value="NZ_BMIV01000005.1"/>
</dbReference>
<accession>A0ABQ1VHP0</accession>
<dbReference type="InterPro" id="IPR015376">
    <property type="entry name" value="Znr_NADH_PPase"/>
</dbReference>
<dbReference type="InterPro" id="IPR000086">
    <property type="entry name" value="NUDIX_hydrolase_dom"/>
</dbReference>
<dbReference type="InterPro" id="IPR015375">
    <property type="entry name" value="NADH_PPase-like_N"/>
</dbReference>
<dbReference type="Gene3D" id="3.90.79.20">
    <property type="match status" value="1"/>
</dbReference>
<reference evidence="13" key="1">
    <citation type="journal article" date="2019" name="Int. J. Syst. Evol. Microbiol.">
        <title>The Global Catalogue of Microorganisms (GCM) 10K type strain sequencing project: providing services to taxonomists for standard genome sequencing and annotation.</title>
        <authorList>
            <consortium name="The Broad Institute Genomics Platform"/>
            <consortium name="The Broad Institute Genome Sequencing Center for Infectious Disease"/>
            <person name="Wu L."/>
            <person name="Ma J."/>
        </authorList>
    </citation>
    <scope>NUCLEOTIDE SEQUENCE [LARGE SCALE GENOMIC DNA]</scope>
    <source>
        <strain evidence="13">CGMCC 1.15419</strain>
    </source>
</reference>
<dbReference type="Pfam" id="PF09297">
    <property type="entry name" value="Zn_ribbon_NUD"/>
    <property type="match status" value="1"/>
</dbReference>
<evidence type="ECO:0000256" key="3">
    <source>
        <dbReference type="ARBA" id="ARBA00009595"/>
    </source>
</evidence>
<comment type="similarity">
    <text evidence="3">Belongs to the Nudix hydrolase family. NudC subfamily.</text>
</comment>
<dbReference type="NCBIfam" id="NF001299">
    <property type="entry name" value="PRK00241.1"/>
    <property type="match status" value="1"/>
</dbReference>
<dbReference type="Proteomes" id="UP000640509">
    <property type="component" value="Unassembled WGS sequence"/>
</dbReference>
<evidence type="ECO:0000256" key="9">
    <source>
        <dbReference type="ARBA" id="ARBA00023679"/>
    </source>
</evidence>
<sequence>MIDESEITFGGSYLDRADRLRGDAGTMARYLADPASRVLPFWQGKPLFQENGLGPRLVWLAADDARVSGQAEGALFLGLDDRGTAHFAVDVSGLVPPDGDPAACLSLAPLQRFADLRAILGDLDHRDAAIAAPAKGIFEWRRSHGFCSNCGARNTVAHAGWRFDCPACGRPHFPRTDPVVIMLVLDGDRVLLGRQSGWDEGMYSLLAGFVEPGETIEEAVRREVHEESGIGVGDVRYLTSQPWPFPASLMIGCLARAETRDITLDPGELEDAMWIGRAEVAEALAGRHSRIRPARKGAIAQTILRAWVEDRLDVR</sequence>
<dbReference type="PROSITE" id="PS00893">
    <property type="entry name" value="NUDIX_BOX"/>
    <property type="match status" value="1"/>
</dbReference>
<gene>
    <name evidence="12" type="ORF">GCM10011402_19920</name>
</gene>
<dbReference type="InterPro" id="IPR020084">
    <property type="entry name" value="NUDIX_hydrolase_CS"/>
</dbReference>
<dbReference type="Gene3D" id="3.90.79.10">
    <property type="entry name" value="Nucleoside Triphosphate Pyrophosphohydrolase"/>
    <property type="match status" value="1"/>
</dbReference>
<dbReference type="PRINTS" id="PR00502">
    <property type="entry name" value="NUDIXFAMILY"/>
</dbReference>
<comment type="caution">
    <text evidence="12">The sequence shown here is derived from an EMBL/GenBank/DDBJ whole genome shotgun (WGS) entry which is preliminary data.</text>
</comment>
<evidence type="ECO:0000256" key="5">
    <source>
        <dbReference type="ARBA" id="ARBA00022723"/>
    </source>
</evidence>
<evidence type="ECO:0000313" key="13">
    <source>
        <dbReference type="Proteomes" id="UP000640509"/>
    </source>
</evidence>
<keyword evidence="8" id="KW-0520">NAD</keyword>
<evidence type="ECO:0000256" key="10">
    <source>
        <dbReference type="RuleBase" id="RU003476"/>
    </source>
</evidence>
<dbReference type="Pfam" id="PF00293">
    <property type="entry name" value="NUDIX"/>
    <property type="match status" value="1"/>
</dbReference>
<dbReference type="InterPro" id="IPR050241">
    <property type="entry name" value="NAD-cap_RNA_hydrolase_NudC"/>
</dbReference>
<dbReference type="InterPro" id="IPR020476">
    <property type="entry name" value="Nudix_hydrolase"/>
</dbReference>
<organism evidence="12 13">
    <name type="scientific">Paracoccus acridae</name>
    <dbReference type="NCBI Taxonomy" id="1795310"/>
    <lineage>
        <taxon>Bacteria</taxon>
        <taxon>Pseudomonadati</taxon>
        <taxon>Pseudomonadota</taxon>
        <taxon>Alphaproteobacteria</taxon>
        <taxon>Rhodobacterales</taxon>
        <taxon>Paracoccaceae</taxon>
        <taxon>Paracoccus</taxon>
    </lineage>
</organism>
<dbReference type="EMBL" id="BMIV01000005">
    <property type="protein sequence ID" value="GGF67554.1"/>
    <property type="molecule type" value="Genomic_DNA"/>
</dbReference>
<keyword evidence="7" id="KW-0460">Magnesium</keyword>
<comment type="cofactor">
    <cofactor evidence="2">
        <name>Zn(2+)</name>
        <dbReference type="ChEBI" id="CHEBI:29105"/>
    </cofactor>
</comment>
<comment type="catalytic activity">
    <reaction evidence="9">
        <text>a 5'-end NAD(+)-phospho-ribonucleoside in mRNA + H2O = a 5'-end phospho-adenosine-phospho-ribonucleoside in mRNA + beta-nicotinamide D-ribonucleotide + 2 H(+)</text>
        <dbReference type="Rhea" id="RHEA:60876"/>
        <dbReference type="Rhea" id="RHEA-COMP:15698"/>
        <dbReference type="Rhea" id="RHEA-COMP:15719"/>
        <dbReference type="ChEBI" id="CHEBI:14649"/>
        <dbReference type="ChEBI" id="CHEBI:15377"/>
        <dbReference type="ChEBI" id="CHEBI:15378"/>
        <dbReference type="ChEBI" id="CHEBI:144029"/>
        <dbReference type="ChEBI" id="CHEBI:144051"/>
    </reaction>
    <physiologicalReaction direction="left-to-right" evidence="9">
        <dbReference type="Rhea" id="RHEA:60877"/>
    </physiologicalReaction>
</comment>
<protein>
    <recommendedName>
        <fullName evidence="4">NAD(+) diphosphatase</fullName>
        <ecNumber evidence="4">3.6.1.22</ecNumber>
    </recommendedName>
</protein>
<keyword evidence="6 10" id="KW-0378">Hydrolase</keyword>
<keyword evidence="13" id="KW-1185">Reference proteome</keyword>
<evidence type="ECO:0000256" key="7">
    <source>
        <dbReference type="ARBA" id="ARBA00022842"/>
    </source>
</evidence>
<keyword evidence="5" id="KW-0479">Metal-binding</keyword>
<evidence type="ECO:0000256" key="4">
    <source>
        <dbReference type="ARBA" id="ARBA00012381"/>
    </source>
</evidence>